<keyword evidence="3" id="KW-0378">Hydrolase</keyword>
<feature type="transmembrane region" description="Helical" evidence="6">
    <location>
        <begin position="354"/>
        <end position="376"/>
    </location>
</feature>
<accession>A0A9W6REZ0</accession>
<evidence type="ECO:0000313" key="9">
    <source>
        <dbReference type="Proteomes" id="UP001165135"/>
    </source>
</evidence>
<dbReference type="InterPro" id="IPR015500">
    <property type="entry name" value="Peptidase_S8_subtilisin-rel"/>
</dbReference>
<gene>
    <name evidence="8" type="ORF">Airi01_031180</name>
</gene>
<dbReference type="InterPro" id="IPR051048">
    <property type="entry name" value="Peptidase_S8/S53_subtilisin"/>
</dbReference>
<evidence type="ECO:0000256" key="6">
    <source>
        <dbReference type="SAM" id="Phobius"/>
    </source>
</evidence>
<dbReference type="GO" id="GO:0004252">
    <property type="term" value="F:serine-type endopeptidase activity"/>
    <property type="evidence" value="ECO:0007669"/>
    <property type="project" value="InterPro"/>
</dbReference>
<evidence type="ECO:0000256" key="2">
    <source>
        <dbReference type="ARBA" id="ARBA00022670"/>
    </source>
</evidence>
<keyword evidence="6" id="KW-0472">Membrane</keyword>
<evidence type="ECO:0000256" key="1">
    <source>
        <dbReference type="ARBA" id="ARBA00011073"/>
    </source>
</evidence>
<dbReference type="GO" id="GO:0006508">
    <property type="term" value="P:proteolysis"/>
    <property type="evidence" value="ECO:0007669"/>
    <property type="project" value="UniProtKB-KW"/>
</dbReference>
<reference evidence="8" key="1">
    <citation type="submission" date="2023-03" db="EMBL/GenBank/DDBJ databases">
        <title>Actinoallomurus iriomotensis NBRC 103681.</title>
        <authorList>
            <person name="Ichikawa N."/>
            <person name="Sato H."/>
            <person name="Tonouchi N."/>
        </authorList>
    </citation>
    <scope>NUCLEOTIDE SEQUENCE</scope>
    <source>
        <strain evidence="8">NBRC 103681</strain>
    </source>
</reference>
<evidence type="ECO:0000313" key="8">
    <source>
        <dbReference type="EMBL" id="GLY74851.1"/>
    </source>
</evidence>
<evidence type="ECO:0000256" key="4">
    <source>
        <dbReference type="ARBA" id="ARBA00022825"/>
    </source>
</evidence>
<dbReference type="InterPro" id="IPR036852">
    <property type="entry name" value="Peptidase_S8/S53_dom_sf"/>
</dbReference>
<comment type="similarity">
    <text evidence="1 5">Belongs to the peptidase S8 family.</text>
</comment>
<dbReference type="EMBL" id="BSTJ01000003">
    <property type="protein sequence ID" value="GLY74851.1"/>
    <property type="molecule type" value="Genomic_DNA"/>
</dbReference>
<evidence type="ECO:0000259" key="7">
    <source>
        <dbReference type="Pfam" id="PF00082"/>
    </source>
</evidence>
<comment type="caution">
    <text evidence="5">Lacks conserved residue(s) required for the propagation of feature annotation.</text>
</comment>
<evidence type="ECO:0000256" key="5">
    <source>
        <dbReference type="PROSITE-ProRule" id="PRU01240"/>
    </source>
</evidence>
<sequence length="392" mass="38575">MVGTRALAAVVAGGVLTGMPVSTGTPAGAAVRCAVPARTVVRAEPWAQRAMAPERAWVLTRGGGLVVGVVDTGVSAAAPALAGSVLPGRDVTTNRAANVDCRGHGTFLAGLLAARPTTGSGLAGIAPGARILPIGVARDEQQVDPGRLATGIRAAVDGGARIVAVGVATATAPAALRAAVRYATGHDVLVVASTDPPGMTSSGAPSYPAALPGVLAVASIQSDGRPVSSGQAATAAPALAAPGAGLVSIAPRGNGNVVASGSGVAVAFVAGAAALVRDYRPSLNAAQVAHRLEATADHPTGRLPDPALGYGMVDPVAAVTTALPEESGESTPKPQDRPVEIVLPAPENRRSAHLALITSAAVTGCAALGGLAVATIRRGRRRGWRPATTDKT</sequence>
<keyword evidence="6" id="KW-1133">Transmembrane helix</keyword>
<name>A0A9W6REZ0_9ACTN</name>
<comment type="caution">
    <text evidence="8">The sequence shown here is derived from an EMBL/GenBank/DDBJ whole genome shotgun (WGS) entry which is preliminary data.</text>
</comment>
<protein>
    <recommendedName>
        <fullName evidence="7">Peptidase S8/S53 domain-containing protein</fullName>
    </recommendedName>
</protein>
<dbReference type="PANTHER" id="PTHR43399">
    <property type="entry name" value="SUBTILISIN-RELATED"/>
    <property type="match status" value="1"/>
</dbReference>
<organism evidence="8 9">
    <name type="scientific">Actinoallomurus iriomotensis</name>
    <dbReference type="NCBI Taxonomy" id="478107"/>
    <lineage>
        <taxon>Bacteria</taxon>
        <taxon>Bacillati</taxon>
        <taxon>Actinomycetota</taxon>
        <taxon>Actinomycetes</taxon>
        <taxon>Streptosporangiales</taxon>
        <taxon>Thermomonosporaceae</taxon>
        <taxon>Actinoallomurus</taxon>
    </lineage>
</organism>
<dbReference type="PROSITE" id="PS51892">
    <property type="entry name" value="SUBTILASE"/>
    <property type="match status" value="1"/>
</dbReference>
<dbReference type="Proteomes" id="UP001165135">
    <property type="component" value="Unassembled WGS sequence"/>
</dbReference>
<feature type="domain" description="Peptidase S8/S53" evidence="7">
    <location>
        <begin position="62"/>
        <end position="311"/>
    </location>
</feature>
<dbReference type="PRINTS" id="PR00723">
    <property type="entry name" value="SUBTILISIN"/>
</dbReference>
<dbReference type="InterPro" id="IPR000209">
    <property type="entry name" value="Peptidase_S8/S53_dom"/>
</dbReference>
<keyword evidence="4" id="KW-0720">Serine protease</keyword>
<dbReference type="AlphaFoldDB" id="A0A9W6REZ0"/>
<dbReference type="Gene3D" id="3.40.50.200">
    <property type="entry name" value="Peptidase S8/S53 domain"/>
    <property type="match status" value="1"/>
</dbReference>
<keyword evidence="2" id="KW-0645">Protease</keyword>
<dbReference type="SUPFAM" id="SSF52743">
    <property type="entry name" value="Subtilisin-like"/>
    <property type="match status" value="1"/>
</dbReference>
<keyword evidence="6" id="KW-0812">Transmembrane</keyword>
<dbReference type="PANTHER" id="PTHR43399:SF4">
    <property type="entry name" value="CELL WALL-ASSOCIATED PROTEASE"/>
    <property type="match status" value="1"/>
</dbReference>
<evidence type="ECO:0000256" key="3">
    <source>
        <dbReference type="ARBA" id="ARBA00022801"/>
    </source>
</evidence>
<dbReference type="Pfam" id="PF00082">
    <property type="entry name" value="Peptidase_S8"/>
    <property type="match status" value="1"/>
</dbReference>
<proteinExistence type="inferred from homology"/>